<evidence type="ECO:0000313" key="1">
    <source>
        <dbReference type="EMBL" id="KZV41798.1"/>
    </source>
</evidence>
<name>A0A2Z7CBW1_9LAMI</name>
<dbReference type="EMBL" id="KQ999373">
    <property type="protein sequence ID" value="KZV41798.1"/>
    <property type="molecule type" value="Genomic_DNA"/>
</dbReference>
<protein>
    <submittedName>
        <fullName evidence="1">Uncharacterized protein</fullName>
    </submittedName>
</protein>
<gene>
    <name evidence="1" type="ORF">F511_32529</name>
</gene>
<accession>A0A2Z7CBW1</accession>
<organism evidence="1 2">
    <name type="scientific">Dorcoceras hygrometricum</name>
    <dbReference type="NCBI Taxonomy" id="472368"/>
    <lineage>
        <taxon>Eukaryota</taxon>
        <taxon>Viridiplantae</taxon>
        <taxon>Streptophyta</taxon>
        <taxon>Embryophyta</taxon>
        <taxon>Tracheophyta</taxon>
        <taxon>Spermatophyta</taxon>
        <taxon>Magnoliopsida</taxon>
        <taxon>eudicotyledons</taxon>
        <taxon>Gunneridae</taxon>
        <taxon>Pentapetalae</taxon>
        <taxon>asterids</taxon>
        <taxon>lamiids</taxon>
        <taxon>Lamiales</taxon>
        <taxon>Gesneriaceae</taxon>
        <taxon>Didymocarpoideae</taxon>
        <taxon>Trichosporeae</taxon>
        <taxon>Loxocarpinae</taxon>
        <taxon>Dorcoceras</taxon>
    </lineage>
</organism>
<dbReference type="AlphaFoldDB" id="A0A2Z7CBW1"/>
<evidence type="ECO:0000313" key="2">
    <source>
        <dbReference type="Proteomes" id="UP000250235"/>
    </source>
</evidence>
<proteinExistence type="predicted"/>
<dbReference type="Proteomes" id="UP000250235">
    <property type="component" value="Unassembled WGS sequence"/>
</dbReference>
<reference evidence="1 2" key="1">
    <citation type="journal article" date="2015" name="Proc. Natl. Acad. Sci. U.S.A.">
        <title>The resurrection genome of Boea hygrometrica: A blueprint for survival of dehydration.</title>
        <authorList>
            <person name="Xiao L."/>
            <person name="Yang G."/>
            <person name="Zhang L."/>
            <person name="Yang X."/>
            <person name="Zhao S."/>
            <person name="Ji Z."/>
            <person name="Zhou Q."/>
            <person name="Hu M."/>
            <person name="Wang Y."/>
            <person name="Chen M."/>
            <person name="Xu Y."/>
            <person name="Jin H."/>
            <person name="Xiao X."/>
            <person name="Hu G."/>
            <person name="Bao F."/>
            <person name="Hu Y."/>
            <person name="Wan P."/>
            <person name="Li L."/>
            <person name="Deng X."/>
            <person name="Kuang T."/>
            <person name="Xiang C."/>
            <person name="Zhu J.K."/>
            <person name="Oliver M.J."/>
            <person name="He Y."/>
        </authorList>
    </citation>
    <scope>NUCLEOTIDE SEQUENCE [LARGE SCALE GENOMIC DNA]</scope>
    <source>
        <strain evidence="2">cv. XS01</strain>
    </source>
</reference>
<sequence length="112" mass="12572">MASFTANALQVNFEAIMTIPDEGSFDLNQLVTLHRAGFFITLRLAGLRSCFPAGYFFHYRSLPSSVSARLPRARQTSHRYHTASCLISLIRIRLDQISRLTDIIRPAVSSLS</sequence>
<keyword evidence="2" id="KW-1185">Reference proteome</keyword>